<feature type="compositionally biased region" description="Basic and acidic residues" evidence="1">
    <location>
        <begin position="17"/>
        <end position="32"/>
    </location>
</feature>
<dbReference type="EnsemblPlants" id="OPUNC06G16050.1">
    <property type="protein sequence ID" value="OPUNC06G16050.1"/>
    <property type="gene ID" value="OPUNC06G16050"/>
</dbReference>
<accession>A0A0E0LCF0</accession>
<dbReference type="HOGENOM" id="CLU_1680762_0_0_1"/>
<feature type="compositionally biased region" description="Basic and acidic residues" evidence="1">
    <location>
        <begin position="68"/>
        <end position="78"/>
    </location>
</feature>
<reference evidence="2" key="1">
    <citation type="submission" date="2015-04" db="UniProtKB">
        <authorList>
            <consortium name="EnsemblPlants"/>
        </authorList>
    </citation>
    <scope>IDENTIFICATION</scope>
</reference>
<organism evidence="2">
    <name type="scientific">Oryza punctata</name>
    <name type="common">Red rice</name>
    <dbReference type="NCBI Taxonomy" id="4537"/>
    <lineage>
        <taxon>Eukaryota</taxon>
        <taxon>Viridiplantae</taxon>
        <taxon>Streptophyta</taxon>
        <taxon>Embryophyta</taxon>
        <taxon>Tracheophyta</taxon>
        <taxon>Spermatophyta</taxon>
        <taxon>Magnoliopsida</taxon>
        <taxon>Liliopsida</taxon>
        <taxon>Poales</taxon>
        <taxon>Poaceae</taxon>
        <taxon>BOP clade</taxon>
        <taxon>Oryzoideae</taxon>
        <taxon>Oryzeae</taxon>
        <taxon>Oryzinae</taxon>
        <taxon>Oryza</taxon>
    </lineage>
</organism>
<evidence type="ECO:0000313" key="2">
    <source>
        <dbReference type="EnsemblPlants" id="OPUNC06G16050.1"/>
    </source>
</evidence>
<feature type="compositionally biased region" description="Low complexity" evidence="1">
    <location>
        <begin position="53"/>
        <end position="65"/>
    </location>
</feature>
<reference evidence="2" key="2">
    <citation type="submission" date="2018-05" db="EMBL/GenBank/DDBJ databases">
        <title>OpunRS2 (Oryza punctata Reference Sequence Version 2).</title>
        <authorList>
            <person name="Zhang J."/>
            <person name="Kudrna D."/>
            <person name="Lee S."/>
            <person name="Talag J."/>
            <person name="Welchert J."/>
            <person name="Wing R.A."/>
        </authorList>
    </citation>
    <scope>NUCLEOTIDE SEQUENCE [LARGE SCALE GENOMIC DNA]</scope>
</reference>
<feature type="compositionally biased region" description="Polar residues" evidence="1">
    <location>
        <begin position="126"/>
        <end position="146"/>
    </location>
</feature>
<evidence type="ECO:0000256" key="1">
    <source>
        <dbReference type="SAM" id="MobiDB-lite"/>
    </source>
</evidence>
<protein>
    <submittedName>
        <fullName evidence="2">Uncharacterized protein</fullName>
    </submittedName>
</protein>
<dbReference type="Proteomes" id="UP000026962">
    <property type="component" value="Chromosome 6"/>
</dbReference>
<proteinExistence type="predicted"/>
<evidence type="ECO:0000313" key="3">
    <source>
        <dbReference type="Proteomes" id="UP000026962"/>
    </source>
</evidence>
<dbReference type="AlphaFoldDB" id="A0A0E0LCF0"/>
<dbReference type="Gramene" id="OPUNC06G16050.1">
    <property type="protein sequence ID" value="OPUNC06G16050.1"/>
    <property type="gene ID" value="OPUNC06G16050"/>
</dbReference>
<name>A0A0E0LCF0_ORYPU</name>
<feature type="region of interest" description="Disordered" evidence="1">
    <location>
        <begin position="17"/>
        <end position="157"/>
    </location>
</feature>
<keyword evidence="3" id="KW-1185">Reference proteome</keyword>
<sequence>MSSRSAPVWSNLFKISDCRPEPGWRTMTHDPQHFLPSSGVPSSDRPPQLRYCLQQDQPLRQLLRSRQGHHDSDKETRASRPIQAPPTPTASGVRIQMGQVPRHVRHIPDSADESTNDTPTLKKKNNTSGNIRKSSPSAWKSCNSVVDQPRRPFFRPS</sequence>